<dbReference type="Pfam" id="PF20230">
    <property type="entry name" value="DUF6588"/>
    <property type="match status" value="1"/>
</dbReference>
<name>H8XUK0_FLAIG</name>
<dbReference type="HOGENOM" id="CLU_841325_0_0_10"/>
<reference evidence="1 2" key="1">
    <citation type="journal article" date="2012" name="J. Bacteriol.">
        <title>Complete Genome Sequence of Flavobacterium indicum GPSTA100-9T, Isolated from Warm Spring Water.</title>
        <authorList>
            <person name="Barbier P."/>
            <person name="Houel A."/>
            <person name="Loux V."/>
            <person name="Poulain J."/>
            <person name="Bernardet J.F."/>
            <person name="Touchon M."/>
            <person name="Duchaud E."/>
        </authorList>
    </citation>
    <scope>NUCLEOTIDE SEQUENCE [LARGE SCALE GENOMIC DNA]</scope>
    <source>
        <strain evidence="2">DSM 17447 / CIP 109464 / GPTSA100-9</strain>
    </source>
</reference>
<organism evidence="1 2">
    <name type="scientific">Flavobacterium indicum (strain DSM 17447 / CIP 109464 / GPTSA100-9)</name>
    <dbReference type="NCBI Taxonomy" id="1094466"/>
    <lineage>
        <taxon>Bacteria</taxon>
        <taxon>Pseudomonadati</taxon>
        <taxon>Bacteroidota</taxon>
        <taxon>Flavobacteriia</taxon>
        <taxon>Flavobacteriales</taxon>
        <taxon>Flavobacteriaceae</taxon>
        <taxon>Flavobacterium</taxon>
    </lineage>
</organism>
<evidence type="ECO:0000313" key="1">
    <source>
        <dbReference type="EMBL" id="CCG53778.1"/>
    </source>
</evidence>
<dbReference type="OrthoDB" id="1420433at2"/>
<reference evidence="2" key="2">
    <citation type="submission" date="2012-03" db="EMBL/GenBank/DDBJ databases">
        <title>Complete genome sequence of Flavobacterium indicum GPTSA100-9T, isolated from warm spring water.</title>
        <authorList>
            <person name="Barbier P."/>
            <person name="Houel A."/>
            <person name="Loux V."/>
            <person name="Poulain J."/>
            <person name="Bernardet J.-F."/>
            <person name="Touchon M."/>
            <person name="Duchaud E."/>
        </authorList>
    </citation>
    <scope>NUCLEOTIDE SEQUENCE [LARGE SCALE GENOMIC DNA]</scope>
    <source>
        <strain evidence="2">DSM 17447 / CIP 109464 / GPTSA100-9</strain>
    </source>
</reference>
<dbReference type="eggNOG" id="ENOG502Z8Z5">
    <property type="taxonomic scope" value="Bacteria"/>
</dbReference>
<evidence type="ECO:0000313" key="2">
    <source>
        <dbReference type="Proteomes" id="UP000007599"/>
    </source>
</evidence>
<dbReference type="PATRIC" id="fig|1094466.5.peg.1808"/>
<accession>H8XUK0</accession>
<dbReference type="Proteomes" id="UP000007599">
    <property type="component" value="Chromosome I"/>
</dbReference>
<dbReference type="RefSeq" id="WP_014388897.1">
    <property type="nucleotide sequence ID" value="NC_017025.1"/>
</dbReference>
<protein>
    <submittedName>
        <fullName evidence="1">Uncharacterized protein</fullName>
    </submittedName>
</protein>
<dbReference type="STRING" id="1094466.KQS_09220"/>
<proteinExistence type="predicted"/>
<dbReference type="AlphaFoldDB" id="H8XUK0"/>
<dbReference type="InterPro" id="IPR046495">
    <property type="entry name" value="DUF6588"/>
</dbReference>
<gene>
    <name evidence="1" type="ordered locus">KQS_09220</name>
</gene>
<dbReference type="KEGG" id="fin:KQS_09220"/>
<dbReference type="EMBL" id="HE774682">
    <property type="protein sequence ID" value="CCG53778.1"/>
    <property type="molecule type" value="Genomic_DNA"/>
</dbReference>
<keyword evidence="2" id="KW-1185">Reference proteome</keyword>
<sequence length="335" mass="37837">MLKKIIFSIIVLASYYNGKAQTINQLQQVGYLLEDALFYSKQYIIPATDGAVYQASGAWNHSNKKRKTWDLSMGINVNMFNVPKTDRTFVINNSDFKFFQIENGATSATVPTAMGNDNQIYLVGDLDGQQIRLKTPQGINQQLVVYPYLDINLALPFGTELLTRTSTNTKLKKGYYQVYGYGLKHNLSQYFPKLESRNIYFSALAYYSKEDISFDFLDINTNFGSLGINQINGLVDTFHFQLSGSKQVGKVEIIGSFICNTSKFNYKVSGEKGTIENVFPIQSTINKLLDTIEKDKINYVGEVAANYQIKRFNVVTSFAFGKFMNGNIGIQYKVN</sequence>